<reference evidence="2 3" key="1">
    <citation type="journal article" date="2021" name="Nat. Plants">
        <title>The Taxus genome provides insights into paclitaxel biosynthesis.</title>
        <authorList>
            <person name="Xiong X."/>
            <person name="Gou J."/>
            <person name="Liao Q."/>
            <person name="Li Y."/>
            <person name="Zhou Q."/>
            <person name="Bi G."/>
            <person name="Li C."/>
            <person name="Du R."/>
            <person name="Wang X."/>
            <person name="Sun T."/>
            <person name="Guo L."/>
            <person name="Liang H."/>
            <person name="Lu P."/>
            <person name="Wu Y."/>
            <person name="Zhang Z."/>
            <person name="Ro D.K."/>
            <person name="Shang Y."/>
            <person name="Huang S."/>
            <person name="Yan J."/>
        </authorList>
    </citation>
    <scope>NUCLEOTIDE SEQUENCE [LARGE SCALE GENOMIC DNA]</scope>
    <source>
        <strain evidence="2">Ta-2019</strain>
    </source>
</reference>
<proteinExistence type="predicted"/>
<evidence type="ECO:0000313" key="2">
    <source>
        <dbReference type="EMBL" id="KAH9305180.1"/>
    </source>
</evidence>
<dbReference type="AlphaFoldDB" id="A0AA38KSU0"/>
<organism evidence="2 3">
    <name type="scientific">Taxus chinensis</name>
    <name type="common">Chinese yew</name>
    <name type="synonym">Taxus wallichiana var. chinensis</name>
    <dbReference type="NCBI Taxonomy" id="29808"/>
    <lineage>
        <taxon>Eukaryota</taxon>
        <taxon>Viridiplantae</taxon>
        <taxon>Streptophyta</taxon>
        <taxon>Embryophyta</taxon>
        <taxon>Tracheophyta</taxon>
        <taxon>Spermatophyta</taxon>
        <taxon>Pinopsida</taxon>
        <taxon>Pinidae</taxon>
        <taxon>Conifers II</taxon>
        <taxon>Cupressales</taxon>
        <taxon>Taxaceae</taxon>
        <taxon>Taxus</taxon>
    </lineage>
</organism>
<feature type="region of interest" description="Disordered" evidence="1">
    <location>
        <begin position="33"/>
        <end position="69"/>
    </location>
</feature>
<gene>
    <name evidence="2" type="ORF">KI387_009584</name>
</gene>
<feature type="non-terminal residue" evidence="2">
    <location>
        <position position="209"/>
    </location>
</feature>
<sequence length="209" mass="23872">HVLRLVETLVEAKYEDFARNANHEPPHLNTRLANHEPPHMHTPQANHEPPHLNTHRANHEPPRMHPPQANHAQPCFAHISSACLLDPKTTSMKTSLEEQSAAITPNDVHGFVYVESVDIDEEKNNIYNIAAQEDDWEDNAREMVNYRKQALGCTWVHKTPIKRGKKVKKVVHAKLRISILHMTCKDGVYSLALLANDYYCIRSHTSHPC</sequence>
<evidence type="ECO:0000313" key="3">
    <source>
        <dbReference type="Proteomes" id="UP000824469"/>
    </source>
</evidence>
<dbReference type="Proteomes" id="UP000824469">
    <property type="component" value="Unassembled WGS sequence"/>
</dbReference>
<comment type="caution">
    <text evidence="2">The sequence shown here is derived from an EMBL/GenBank/DDBJ whole genome shotgun (WGS) entry which is preliminary data.</text>
</comment>
<evidence type="ECO:0000256" key="1">
    <source>
        <dbReference type="SAM" id="MobiDB-lite"/>
    </source>
</evidence>
<name>A0AA38KSU0_TAXCH</name>
<dbReference type="EMBL" id="JAHRHJ020000008">
    <property type="protein sequence ID" value="KAH9305180.1"/>
    <property type="molecule type" value="Genomic_DNA"/>
</dbReference>
<feature type="non-terminal residue" evidence="2">
    <location>
        <position position="1"/>
    </location>
</feature>
<keyword evidence="3" id="KW-1185">Reference proteome</keyword>
<protein>
    <submittedName>
        <fullName evidence="2">Uncharacterized protein</fullName>
    </submittedName>
</protein>
<accession>A0AA38KSU0</accession>